<dbReference type="AlphaFoldDB" id="A0A9D0YSH1"/>
<gene>
    <name evidence="1" type="ORF">IAD31_06815</name>
</gene>
<comment type="caution">
    <text evidence="1">The sequence shown here is derived from an EMBL/GenBank/DDBJ whole genome shotgun (WGS) entry which is preliminary data.</text>
</comment>
<sequence length="111" mass="12953">MDSTVGGLDELAEKIRQYKLKQILGVDDFSILIWKHPQKTRPREASYIILKYRDDYGDTISTEAAYEKGKFWYFYPDGSSGEINEKVILGWDYFPYNEELPQVSTEETESP</sequence>
<accession>A0A9D0YSH1</accession>
<evidence type="ECO:0000313" key="2">
    <source>
        <dbReference type="Proteomes" id="UP000886879"/>
    </source>
</evidence>
<protein>
    <submittedName>
        <fullName evidence="1">Uncharacterized protein</fullName>
    </submittedName>
</protein>
<dbReference type="Proteomes" id="UP000886879">
    <property type="component" value="Unassembled WGS sequence"/>
</dbReference>
<reference evidence="1" key="1">
    <citation type="submission" date="2020-10" db="EMBL/GenBank/DDBJ databases">
        <authorList>
            <person name="Gilroy R."/>
        </authorList>
    </citation>
    <scope>NUCLEOTIDE SEQUENCE</scope>
    <source>
        <strain evidence="1">ChiGjej2B2-12916</strain>
    </source>
</reference>
<reference evidence="1" key="2">
    <citation type="journal article" date="2021" name="PeerJ">
        <title>Extensive microbial diversity within the chicken gut microbiome revealed by metagenomics and culture.</title>
        <authorList>
            <person name="Gilroy R."/>
            <person name="Ravi A."/>
            <person name="Getino M."/>
            <person name="Pursley I."/>
            <person name="Horton D.L."/>
            <person name="Alikhan N.F."/>
            <person name="Baker D."/>
            <person name="Gharbi K."/>
            <person name="Hall N."/>
            <person name="Watson M."/>
            <person name="Adriaenssens E.M."/>
            <person name="Foster-Nyarko E."/>
            <person name="Jarju S."/>
            <person name="Secka A."/>
            <person name="Antonio M."/>
            <person name="Oren A."/>
            <person name="Chaudhuri R.R."/>
            <person name="La Ragione R."/>
            <person name="Hildebrand F."/>
            <person name="Pallen M.J."/>
        </authorList>
    </citation>
    <scope>NUCLEOTIDE SEQUENCE</scope>
    <source>
        <strain evidence="1">ChiGjej2B2-12916</strain>
    </source>
</reference>
<dbReference type="EMBL" id="DVFO01000068">
    <property type="protein sequence ID" value="HIQ61292.1"/>
    <property type="molecule type" value="Genomic_DNA"/>
</dbReference>
<proteinExistence type="predicted"/>
<evidence type="ECO:0000313" key="1">
    <source>
        <dbReference type="EMBL" id="HIQ61292.1"/>
    </source>
</evidence>
<organism evidence="1 2">
    <name type="scientific">Candidatus Enterenecus faecium</name>
    <dbReference type="NCBI Taxonomy" id="2840780"/>
    <lineage>
        <taxon>Bacteria</taxon>
        <taxon>Bacillati</taxon>
        <taxon>Bacillota</taxon>
        <taxon>Clostridia</taxon>
        <taxon>Eubacteriales</taxon>
        <taxon>Candidatus Enterenecus</taxon>
    </lineage>
</organism>
<name>A0A9D0YSH1_9FIRM</name>